<dbReference type="EMBL" id="JAWPEI010000010">
    <property type="protein sequence ID" value="KAK4714005.1"/>
    <property type="molecule type" value="Genomic_DNA"/>
</dbReference>
<evidence type="ECO:0000256" key="1">
    <source>
        <dbReference type="ARBA" id="ARBA00008068"/>
    </source>
</evidence>
<keyword evidence="2" id="KW-0436">Ligase</keyword>
<dbReference type="PANTHER" id="PTHR31901:SF7">
    <property type="entry name" value="INDOLE-3-ACETIC ACID-AMIDO SYNTHETASE GH3.2-RELATED"/>
    <property type="match status" value="1"/>
</dbReference>
<evidence type="ECO:0000256" key="2">
    <source>
        <dbReference type="ARBA" id="ARBA00022598"/>
    </source>
</evidence>
<evidence type="ECO:0000259" key="3">
    <source>
        <dbReference type="Pfam" id="PF23571"/>
    </source>
</evidence>
<name>A0AAV9KNH6_9SOLN</name>
<dbReference type="Pfam" id="PF23571">
    <property type="entry name" value="GH3_M"/>
    <property type="match status" value="1"/>
</dbReference>
<dbReference type="AlphaFoldDB" id="A0AAV9KNH6"/>
<dbReference type="InterPro" id="IPR004993">
    <property type="entry name" value="GH3"/>
</dbReference>
<evidence type="ECO:0000313" key="5">
    <source>
        <dbReference type="Proteomes" id="UP001311915"/>
    </source>
</evidence>
<dbReference type="Pfam" id="PF03321">
    <property type="entry name" value="GH3"/>
    <property type="match status" value="1"/>
</dbReference>
<feature type="domain" description="GH3 middle" evidence="3">
    <location>
        <begin position="203"/>
        <end position="256"/>
    </location>
</feature>
<accession>A0AAV9KNH6</accession>
<comment type="similarity">
    <text evidence="1">Belongs to the IAA-amido conjugating enzyme family.</text>
</comment>
<protein>
    <recommendedName>
        <fullName evidence="3">GH3 middle domain-containing protein</fullName>
    </recommendedName>
</protein>
<reference evidence="4 5" key="1">
    <citation type="submission" date="2023-10" db="EMBL/GenBank/DDBJ databases">
        <title>Genome-Wide Identification Analysis in wild type Solanum Pinnatisectum Reveals Some Genes Defensing Phytophthora Infestans.</title>
        <authorList>
            <person name="Sun C."/>
        </authorList>
    </citation>
    <scope>NUCLEOTIDE SEQUENCE [LARGE SCALE GENOMIC DNA]</scope>
    <source>
        <strain evidence="4">LQN</strain>
        <tissue evidence="4">Leaf</tissue>
    </source>
</reference>
<evidence type="ECO:0000313" key="4">
    <source>
        <dbReference type="EMBL" id="KAK4714005.1"/>
    </source>
</evidence>
<keyword evidence="5" id="KW-1185">Reference proteome</keyword>
<dbReference type="PANTHER" id="PTHR31901">
    <property type="entry name" value="GH3 DOMAIN-CONTAINING PROTEIN"/>
    <property type="match status" value="1"/>
</dbReference>
<dbReference type="GO" id="GO:0016881">
    <property type="term" value="F:acid-amino acid ligase activity"/>
    <property type="evidence" value="ECO:0007669"/>
    <property type="project" value="TreeGrafter"/>
</dbReference>
<proteinExistence type="inferred from homology"/>
<dbReference type="Proteomes" id="UP001311915">
    <property type="component" value="Unassembled WGS sequence"/>
</dbReference>
<dbReference type="GO" id="GO:0005737">
    <property type="term" value="C:cytoplasm"/>
    <property type="evidence" value="ECO:0007669"/>
    <property type="project" value="TreeGrafter"/>
</dbReference>
<comment type="caution">
    <text evidence="4">The sequence shown here is derived from an EMBL/GenBank/DDBJ whole genome shotgun (WGS) entry which is preliminary data.</text>
</comment>
<gene>
    <name evidence="4" type="ORF">R3W88_019912</name>
</gene>
<sequence>MPIVMYEEIQLDIHVLLMEIVLQFSHPIPSHLRSSAGERKLMPITQDELDQKQLQYSLLMPVMNLPYDPYNMYTSPNKVVLSVDSFQSMYSQMLCGLLKREQVLQLGAAFASGLLQAIHFLQLNWQQLAKDITYEILHHRVTDTSIRECISKILKPNHEFANTFLRSIITVVVTKGVYMMYASSECYFALNLNPMCKPSKVCYTIMPNMCYFEFMPHDSANSRDSPPGLVDLANVDMGKEYEIVITTYAGLCRYRVVLFESMHIFQTILCLDNNTNMVEYTSYADTKTIPGHYLMDYAISRGGFINQYKLLGVLIFTPIVELLDSRVISVQFKL</sequence>
<organism evidence="4 5">
    <name type="scientific">Solanum pinnatisectum</name>
    <name type="common">tansyleaf nightshade</name>
    <dbReference type="NCBI Taxonomy" id="50273"/>
    <lineage>
        <taxon>Eukaryota</taxon>
        <taxon>Viridiplantae</taxon>
        <taxon>Streptophyta</taxon>
        <taxon>Embryophyta</taxon>
        <taxon>Tracheophyta</taxon>
        <taxon>Spermatophyta</taxon>
        <taxon>Magnoliopsida</taxon>
        <taxon>eudicotyledons</taxon>
        <taxon>Gunneridae</taxon>
        <taxon>Pentapetalae</taxon>
        <taxon>asterids</taxon>
        <taxon>lamiids</taxon>
        <taxon>Solanales</taxon>
        <taxon>Solanaceae</taxon>
        <taxon>Solanoideae</taxon>
        <taxon>Solaneae</taxon>
        <taxon>Solanum</taxon>
    </lineage>
</organism>
<dbReference type="InterPro" id="IPR055377">
    <property type="entry name" value="GH3_M"/>
</dbReference>